<dbReference type="Proteomes" id="UP001165960">
    <property type="component" value="Unassembled WGS sequence"/>
</dbReference>
<proteinExistence type="predicted"/>
<accession>A0ACC2U3C8</accession>
<keyword evidence="2" id="KW-1185">Reference proteome</keyword>
<name>A0ACC2U3C8_9FUNG</name>
<sequence>MRELEKPLKVLDSVIAKIKDIDCKVKEKVKAIVLTESTKALMAKMPDTSKTTIKHILNVQKTVVEGSKTRHFENGISNLI</sequence>
<comment type="caution">
    <text evidence="1">The sequence shown here is derived from an EMBL/GenBank/DDBJ whole genome shotgun (WGS) entry which is preliminary data.</text>
</comment>
<evidence type="ECO:0000313" key="2">
    <source>
        <dbReference type="Proteomes" id="UP001165960"/>
    </source>
</evidence>
<reference evidence="1" key="1">
    <citation type="submission" date="2022-04" db="EMBL/GenBank/DDBJ databases">
        <title>Genome of the entomopathogenic fungus Entomophthora muscae.</title>
        <authorList>
            <person name="Elya C."/>
            <person name="Lovett B.R."/>
            <person name="Lee E."/>
            <person name="Macias A.M."/>
            <person name="Hajek A.E."/>
            <person name="De Bivort B.L."/>
            <person name="Kasson M.T."/>
            <person name="De Fine Licht H.H."/>
            <person name="Stajich J.E."/>
        </authorList>
    </citation>
    <scope>NUCLEOTIDE SEQUENCE</scope>
    <source>
        <strain evidence="1">Berkeley</strain>
    </source>
</reference>
<protein>
    <submittedName>
        <fullName evidence="1">Uncharacterized protein</fullName>
    </submittedName>
</protein>
<dbReference type="EMBL" id="QTSX02001482">
    <property type="protein sequence ID" value="KAJ9081348.1"/>
    <property type="molecule type" value="Genomic_DNA"/>
</dbReference>
<evidence type="ECO:0000313" key="1">
    <source>
        <dbReference type="EMBL" id="KAJ9081348.1"/>
    </source>
</evidence>
<organism evidence="1 2">
    <name type="scientific">Entomophthora muscae</name>
    <dbReference type="NCBI Taxonomy" id="34485"/>
    <lineage>
        <taxon>Eukaryota</taxon>
        <taxon>Fungi</taxon>
        <taxon>Fungi incertae sedis</taxon>
        <taxon>Zoopagomycota</taxon>
        <taxon>Entomophthoromycotina</taxon>
        <taxon>Entomophthoromycetes</taxon>
        <taxon>Entomophthorales</taxon>
        <taxon>Entomophthoraceae</taxon>
        <taxon>Entomophthora</taxon>
    </lineage>
</organism>
<gene>
    <name evidence="1" type="ORF">DSO57_1015631</name>
</gene>